<dbReference type="AlphaFoldDB" id="A0AA48HPF5"/>
<name>A0AA48HPF5_9ALTE</name>
<dbReference type="Gene3D" id="3.10.450.50">
    <property type="match status" value="1"/>
</dbReference>
<dbReference type="Proteomes" id="UP001333710">
    <property type="component" value="Chromosome"/>
</dbReference>
<protein>
    <recommendedName>
        <fullName evidence="4">SnoaL-like domain-containing protein</fullName>
    </recommendedName>
</protein>
<evidence type="ECO:0008006" key="4">
    <source>
        <dbReference type="Google" id="ProtNLM"/>
    </source>
</evidence>
<sequence length="160" mass="18195">MEGSMKKVISILILLCLASFTSYAANQLTEQQIKNLTQDFIAAKNARQQPDSDEEDVEHFLSFIADEFKDEHLKFNVTVTSKEELRAGMLAKLEDKIIFSSIEILEMMIGSNVVFVKFKEHAKGQPAHLDKPIEYSAINIMSLEFTDSGKIKHIRRHHGL</sequence>
<proteinExistence type="predicted"/>
<dbReference type="InterPro" id="IPR032710">
    <property type="entry name" value="NTF2-like_dom_sf"/>
</dbReference>
<evidence type="ECO:0000313" key="3">
    <source>
        <dbReference type="Proteomes" id="UP001333710"/>
    </source>
</evidence>
<evidence type="ECO:0000256" key="1">
    <source>
        <dbReference type="SAM" id="SignalP"/>
    </source>
</evidence>
<feature type="chain" id="PRO_5041241225" description="SnoaL-like domain-containing protein" evidence="1">
    <location>
        <begin position="25"/>
        <end position="160"/>
    </location>
</feature>
<keyword evidence="3" id="KW-1185">Reference proteome</keyword>
<keyword evidence="1" id="KW-0732">Signal</keyword>
<dbReference type="SUPFAM" id="SSF54427">
    <property type="entry name" value="NTF2-like"/>
    <property type="match status" value="1"/>
</dbReference>
<dbReference type="KEGG" id="pmaw:MACH26_40670"/>
<organism evidence="2 3">
    <name type="scientific">Planctobacterium marinum</name>
    <dbReference type="NCBI Taxonomy" id="1631968"/>
    <lineage>
        <taxon>Bacteria</taxon>
        <taxon>Pseudomonadati</taxon>
        <taxon>Pseudomonadota</taxon>
        <taxon>Gammaproteobacteria</taxon>
        <taxon>Alteromonadales</taxon>
        <taxon>Alteromonadaceae</taxon>
        <taxon>Planctobacterium</taxon>
    </lineage>
</organism>
<gene>
    <name evidence="2" type="ORF">MACH26_40670</name>
</gene>
<accession>A0AA48HPF5</accession>
<feature type="signal peptide" evidence="1">
    <location>
        <begin position="1"/>
        <end position="24"/>
    </location>
</feature>
<evidence type="ECO:0000313" key="2">
    <source>
        <dbReference type="EMBL" id="BDX08546.1"/>
    </source>
</evidence>
<reference evidence="2" key="1">
    <citation type="submission" date="2023-01" db="EMBL/GenBank/DDBJ databases">
        <title>Complete genome sequence of Planctobacterium marinum strain Dej080120_11.</title>
        <authorList>
            <person name="Ueki S."/>
            <person name="Maruyama F."/>
        </authorList>
    </citation>
    <scope>NUCLEOTIDE SEQUENCE</scope>
    <source>
        <strain evidence="2">Dej080120_11</strain>
    </source>
</reference>
<dbReference type="EMBL" id="AP027272">
    <property type="protein sequence ID" value="BDX08546.1"/>
    <property type="molecule type" value="Genomic_DNA"/>
</dbReference>